<keyword evidence="2" id="KW-1185">Reference proteome</keyword>
<proteinExistence type="predicted"/>
<comment type="caution">
    <text evidence="1">The sequence shown here is derived from an EMBL/GenBank/DDBJ whole genome shotgun (WGS) entry which is preliminary data.</text>
</comment>
<gene>
    <name evidence="1" type="ORF">AAF712_011575</name>
</gene>
<sequence length="126" mass="14670">MSIFLALSSSIAKYIVGHSRQNGKKAVQEVLRLQESLVLFKEKCRELEKAILNVEDHNWELNMKQIPEVKKNIVNMEKRLCQKELLLGVEESQEVQHLLSSPYLHERMTTLALKMRLVSQLPARKF</sequence>
<evidence type="ECO:0000313" key="1">
    <source>
        <dbReference type="EMBL" id="KAL0061606.1"/>
    </source>
</evidence>
<evidence type="ECO:0000313" key="2">
    <source>
        <dbReference type="Proteomes" id="UP001437256"/>
    </source>
</evidence>
<reference evidence="1 2" key="1">
    <citation type="submission" date="2024-05" db="EMBL/GenBank/DDBJ databases">
        <title>A draft genome resource for the thread blight pathogen Marasmius tenuissimus strain MS-2.</title>
        <authorList>
            <person name="Yulfo-Soto G.E."/>
            <person name="Baruah I.K."/>
            <person name="Amoako-Attah I."/>
            <person name="Bukari Y."/>
            <person name="Meinhardt L.W."/>
            <person name="Bailey B.A."/>
            <person name="Cohen S.P."/>
        </authorList>
    </citation>
    <scope>NUCLEOTIDE SEQUENCE [LARGE SCALE GENOMIC DNA]</scope>
    <source>
        <strain evidence="1 2">MS-2</strain>
    </source>
</reference>
<organism evidence="1 2">
    <name type="scientific">Marasmius tenuissimus</name>
    <dbReference type="NCBI Taxonomy" id="585030"/>
    <lineage>
        <taxon>Eukaryota</taxon>
        <taxon>Fungi</taxon>
        <taxon>Dikarya</taxon>
        <taxon>Basidiomycota</taxon>
        <taxon>Agaricomycotina</taxon>
        <taxon>Agaricomycetes</taxon>
        <taxon>Agaricomycetidae</taxon>
        <taxon>Agaricales</taxon>
        <taxon>Marasmiineae</taxon>
        <taxon>Marasmiaceae</taxon>
        <taxon>Marasmius</taxon>
    </lineage>
</organism>
<dbReference type="Proteomes" id="UP001437256">
    <property type="component" value="Unassembled WGS sequence"/>
</dbReference>
<dbReference type="EMBL" id="JBBXMP010000130">
    <property type="protein sequence ID" value="KAL0061606.1"/>
    <property type="molecule type" value="Genomic_DNA"/>
</dbReference>
<protein>
    <submittedName>
        <fullName evidence="1">Uncharacterized protein</fullName>
    </submittedName>
</protein>
<accession>A0ABR2ZKS9</accession>
<name>A0ABR2ZKS9_9AGAR</name>